<dbReference type="HOGENOM" id="CLU_017870_1_0_1"/>
<evidence type="ECO:0000313" key="4">
    <source>
        <dbReference type="EMBL" id="AEO53093.1"/>
    </source>
</evidence>
<dbReference type="SMART" id="SM00355">
    <property type="entry name" value="ZnF_C2H2"/>
    <property type="match status" value="2"/>
</dbReference>
<feature type="region of interest" description="Disordered" evidence="2">
    <location>
        <begin position="488"/>
        <end position="599"/>
    </location>
</feature>
<feature type="compositionally biased region" description="Acidic residues" evidence="2">
    <location>
        <begin position="302"/>
        <end position="313"/>
    </location>
</feature>
<feature type="region of interest" description="Disordered" evidence="2">
    <location>
        <begin position="188"/>
        <end position="250"/>
    </location>
</feature>
<feature type="domain" description="C2H2-type" evidence="3">
    <location>
        <begin position="538"/>
        <end position="566"/>
    </location>
</feature>
<dbReference type="VEuPathDB" id="FungiDB:MYCTH_2293968"/>
<dbReference type="PROSITE" id="PS50157">
    <property type="entry name" value="ZINC_FINGER_C2H2_2"/>
    <property type="match status" value="1"/>
</dbReference>
<evidence type="ECO:0000313" key="5">
    <source>
        <dbReference type="Proteomes" id="UP000007322"/>
    </source>
</evidence>
<feature type="compositionally biased region" description="Acidic residues" evidence="2">
    <location>
        <begin position="490"/>
        <end position="499"/>
    </location>
</feature>
<keyword evidence="5" id="KW-1185">Reference proteome</keyword>
<feature type="region of interest" description="Disordered" evidence="2">
    <location>
        <begin position="665"/>
        <end position="690"/>
    </location>
</feature>
<feature type="compositionally biased region" description="Low complexity" evidence="2">
    <location>
        <begin position="386"/>
        <end position="411"/>
    </location>
</feature>
<keyword evidence="1" id="KW-0862">Zinc</keyword>
<evidence type="ECO:0000256" key="2">
    <source>
        <dbReference type="SAM" id="MobiDB-lite"/>
    </source>
</evidence>
<keyword evidence="1" id="KW-0479">Metal-binding</keyword>
<evidence type="ECO:0000259" key="3">
    <source>
        <dbReference type="PROSITE" id="PS50157"/>
    </source>
</evidence>
<dbReference type="STRING" id="573729.G2Q6R3"/>
<feature type="region of interest" description="Disordered" evidence="2">
    <location>
        <begin position="1"/>
        <end position="62"/>
    </location>
</feature>
<dbReference type="InterPro" id="IPR013087">
    <property type="entry name" value="Znf_C2H2_type"/>
</dbReference>
<dbReference type="AlphaFoldDB" id="G2Q6R3"/>
<dbReference type="Pfam" id="PF10680">
    <property type="entry name" value="RRN9"/>
    <property type="match status" value="1"/>
</dbReference>
<dbReference type="Gene3D" id="3.30.160.60">
    <property type="entry name" value="Classic Zinc Finger"/>
    <property type="match status" value="1"/>
</dbReference>
<protein>
    <recommendedName>
        <fullName evidence="3">C2H2-type domain-containing protein</fullName>
    </recommendedName>
</protein>
<accession>G2Q6R3</accession>
<feature type="compositionally biased region" description="Basic residues" evidence="2">
    <location>
        <begin position="552"/>
        <end position="561"/>
    </location>
</feature>
<organism evidence="4 5">
    <name type="scientific">Thermothelomyces thermophilus (strain ATCC 42464 / BCRC 31852 / DSM 1799)</name>
    <name type="common">Sporotrichum thermophile</name>
    <dbReference type="NCBI Taxonomy" id="573729"/>
    <lineage>
        <taxon>Eukaryota</taxon>
        <taxon>Fungi</taxon>
        <taxon>Dikarya</taxon>
        <taxon>Ascomycota</taxon>
        <taxon>Pezizomycotina</taxon>
        <taxon>Sordariomycetes</taxon>
        <taxon>Sordariomycetidae</taxon>
        <taxon>Sordariales</taxon>
        <taxon>Chaetomiaceae</taxon>
        <taxon>Thermothelomyces</taxon>
    </lineage>
</organism>
<dbReference type="eggNOG" id="ENOG502SFXK">
    <property type="taxonomic scope" value="Eukaryota"/>
</dbReference>
<dbReference type="KEGG" id="mtm:MYCTH_2293968"/>
<sequence length="690" mass="76395">MSQPVQPKHGYGSAEPEISHQYWDRDAGPDDGDGDALSHTSLDSDELHETRPNRWRGHPSTWKTWTESDRRTWAALENARRGDLSAHLFNAFALRRGFRVGPEFEVPEDGDAAGDRGAGWDIGKYWTAWPMKANEVPDGGLLPRTADLNEPFTYRREQRRPFAGCNLEDEISATILRHAKERFRARGLQAQPASAEHVVQSIEKTDTTATEGETDASGVGDTTGNDERTDKAARRTARRARRAASPTFTPVISADDERSYRLLRPVTRQIMSKLDDTLMILHNQRMAGLGNTSDSSVCGGDVDNDKDETDAEAVPERRPRARSKSPSAPAPRSRGGRPRKVHVPLEGETEQEMLIRVARQSKRKLPTFSSGPESEGEGIRRRSRSRSLGSARRSTSASSRASSRRSSVSSEANREKLLSRWGLRDWRDVLGAAALAGFSPTVIARAAQRCSTLFREEMAMHTLHERSAASENAGMETAVYVPGLALVSSGDEDESEEELAQLRTVSRQSSVRGPSSSPEPAQPRSRSGTPASLVCPHPQCPRAVEPFPKKSNLQRHLKTVHGNREPDLTTEPEQTEAEAPPPPPRHCRRRSGTPGASHLCPYPHCPRAVEGFTKRKNLTRHLQAVHGKRGVPLTEDEEDSADEMDGGVHVDRFLRPIKIRKGWRGDDIQQRSSRVGKKARAGSEELDSFL</sequence>
<feature type="compositionally biased region" description="Low complexity" evidence="2">
    <location>
        <begin position="505"/>
        <end position="518"/>
    </location>
</feature>
<dbReference type="RefSeq" id="XP_003658338.1">
    <property type="nucleotide sequence ID" value="XM_003658290.1"/>
</dbReference>
<proteinExistence type="predicted"/>
<feature type="compositionally biased region" description="Low complexity" evidence="2">
    <location>
        <begin position="324"/>
        <end position="333"/>
    </location>
</feature>
<dbReference type="GeneID" id="11513225"/>
<gene>
    <name evidence="4" type="ORF">MYCTH_2293968</name>
</gene>
<feature type="region of interest" description="Disordered" evidence="2">
    <location>
        <begin position="288"/>
        <end position="414"/>
    </location>
</feature>
<keyword evidence="1" id="KW-0863">Zinc-finger</keyword>
<dbReference type="GO" id="GO:0008270">
    <property type="term" value="F:zinc ion binding"/>
    <property type="evidence" value="ECO:0007669"/>
    <property type="project" value="UniProtKB-KW"/>
</dbReference>
<dbReference type="OrthoDB" id="5412288at2759"/>
<dbReference type="Proteomes" id="UP000007322">
    <property type="component" value="Chromosome 1"/>
</dbReference>
<feature type="compositionally biased region" description="Low complexity" evidence="2">
    <location>
        <begin position="207"/>
        <end position="218"/>
    </location>
</feature>
<dbReference type="OMA" id="WTAWPLK"/>
<evidence type="ECO:0000256" key="1">
    <source>
        <dbReference type="PROSITE-ProRule" id="PRU00042"/>
    </source>
</evidence>
<dbReference type="InParanoid" id="G2Q6R3"/>
<reference evidence="4 5" key="1">
    <citation type="journal article" date="2011" name="Nat. Biotechnol.">
        <title>Comparative genomic analysis of the thermophilic biomass-degrading fungi Myceliophthora thermophila and Thielavia terrestris.</title>
        <authorList>
            <person name="Berka R.M."/>
            <person name="Grigoriev I.V."/>
            <person name="Otillar R."/>
            <person name="Salamov A."/>
            <person name="Grimwood J."/>
            <person name="Reid I."/>
            <person name="Ishmael N."/>
            <person name="John T."/>
            <person name="Darmond C."/>
            <person name="Moisan M.-C."/>
            <person name="Henrissat B."/>
            <person name="Coutinho P.M."/>
            <person name="Lombard V."/>
            <person name="Natvig D.O."/>
            <person name="Lindquist E."/>
            <person name="Schmutz J."/>
            <person name="Lucas S."/>
            <person name="Harris P."/>
            <person name="Powlowski J."/>
            <person name="Bellemare A."/>
            <person name="Taylor D."/>
            <person name="Butler G."/>
            <person name="de Vries R.P."/>
            <person name="Allijn I.E."/>
            <person name="van den Brink J."/>
            <person name="Ushinsky S."/>
            <person name="Storms R."/>
            <person name="Powell A.J."/>
            <person name="Paulsen I.T."/>
            <person name="Elbourne L.D.H."/>
            <person name="Baker S.E."/>
            <person name="Magnuson J."/>
            <person name="LaBoissiere S."/>
            <person name="Clutterbuck A.J."/>
            <person name="Martinez D."/>
            <person name="Wogulis M."/>
            <person name="de Leon A.L."/>
            <person name="Rey M.W."/>
            <person name="Tsang A."/>
        </authorList>
    </citation>
    <scope>NUCLEOTIDE SEQUENCE [LARGE SCALE GENOMIC DNA]</scope>
    <source>
        <strain evidence="5">ATCC 42464 / BCRC 31852 / DSM 1799</strain>
    </source>
</reference>
<dbReference type="InterPro" id="IPR019622">
    <property type="entry name" value="Rrn9_dom"/>
</dbReference>
<name>G2Q6R3_THET4</name>
<dbReference type="EMBL" id="CP003002">
    <property type="protein sequence ID" value="AEO53093.1"/>
    <property type="molecule type" value="Genomic_DNA"/>
</dbReference>